<dbReference type="HAMAP" id="MF_03000">
    <property type="entry name" value="eIF3a"/>
    <property type="match status" value="1"/>
</dbReference>
<dbReference type="Pfam" id="PF01399">
    <property type="entry name" value="PCI"/>
    <property type="match status" value="1"/>
</dbReference>
<evidence type="ECO:0000259" key="10">
    <source>
        <dbReference type="PROSITE" id="PS50250"/>
    </source>
</evidence>
<reference evidence="11" key="1">
    <citation type="submission" date="2025-08" db="UniProtKB">
        <authorList>
            <consortium name="Ensembl"/>
        </authorList>
    </citation>
    <scope>IDENTIFICATION</scope>
</reference>
<evidence type="ECO:0000256" key="5">
    <source>
        <dbReference type="ARBA" id="ARBA00022884"/>
    </source>
</evidence>
<dbReference type="GO" id="GO:0016282">
    <property type="term" value="C:eukaryotic 43S preinitiation complex"/>
    <property type="evidence" value="ECO:0007669"/>
    <property type="project" value="UniProtKB-UniRule"/>
</dbReference>
<feature type="compositionally biased region" description="Basic and acidic residues" evidence="9">
    <location>
        <begin position="1077"/>
        <end position="1165"/>
    </location>
</feature>
<comment type="function">
    <text evidence="7">RNA-binding component of the eukaryotic translation initiation factor 3 (eIF-3) complex, which is required for several steps in the initiation of protein synthesis. The eIF-3 complex associates with the 40S ribosome and facilitates the recruitment of eIF-1, eIF-1A, eIF-2:GTP:methionyl-tRNAi and eIF-5 to form the 43S pre-initiation complex (43S PIC). The eIF-3 complex stimulates mRNA recruitment to the 43S PIC and scanning of the mRNA for AUG recognition. The eIF-3 complex is also required for disassembly and recycling of post-termination ribosomal complexes and subsequently prevents premature joining of the 40S and 60S ribosomal subunits prior to initiation. The eIF-3 complex specifically targets and initiates translation of a subset of mRNAs involved in cell proliferation, including cell cycling, differentiation and apoptosis, and uses different modes of RNA stem-loop binding to exert either translational activation or repression.</text>
</comment>
<dbReference type="GO" id="GO:0033290">
    <property type="term" value="C:eukaryotic 48S preinitiation complex"/>
    <property type="evidence" value="ECO:0007669"/>
    <property type="project" value="UniProtKB-UniRule"/>
</dbReference>
<dbReference type="Pfam" id="PF22591">
    <property type="entry name" value="eIF3a_PCI_TPR-like"/>
    <property type="match status" value="1"/>
</dbReference>
<evidence type="ECO:0000256" key="7">
    <source>
        <dbReference type="ARBA" id="ARBA00057145"/>
    </source>
</evidence>
<gene>
    <name evidence="11" type="primary">eif3s10</name>
    <name evidence="8" type="synonym">EIF3A</name>
    <name evidence="8" type="synonym">EIF3S10</name>
</gene>
<dbReference type="GO" id="GO:0003743">
    <property type="term" value="F:translation initiation factor activity"/>
    <property type="evidence" value="ECO:0007669"/>
    <property type="project" value="UniProtKB-UniRule"/>
</dbReference>
<evidence type="ECO:0000256" key="6">
    <source>
        <dbReference type="ARBA" id="ARBA00022917"/>
    </source>
</evidence>
<sequence>MPAYFQRPENALKRANEFLEVGKKQPALDVLYDVIKSKKHRTWQKIHEPIMLKYLELCVDLRKSHLAKEGLYQYKNICQQVNIKSLEDVVRAYLKLAEEKTETAKEESQQMVLDIEDLDNIQTPESVLLSAVSGEDTQDRTDRLLLTPWVKFLWESYRQCLDLLRNNSKVERLYHDIAQQAFKFCLQYTRKAEFRKLCDNLRMHLGQIQRHHNQSTAINLNNPESQSMHLETRLVQLDSAISMELWQEAFKAVEDIHGLFALSKKPPKPQLMANYYNKVSTVFWKSGNALFHACTLHRLYHLSREMRKNLTQEEMQRLTLKMSTRVLLATLSIPITPERTDIARLLDMDGIIVEKQRRLATLLGLQSPPTRQSLINDMVRFNLLQYIVPEVKELYNWLEVDFHPLKLCGRVTKLLNWVRDQAEKESDLLHYVPHLQNNTILRLLQQVAQIYQSIEFNRLASLVPFVDAFQLERSIVDAARHCDLQVRIDHTSRTLSFGSDLNYSTKEDSPVGPFLQNMPSEQIRNQLTAMSSSLAKAIQVIKPASILQEHEEQSQQAITAYLKNARKEHQRILARRQTIEERKERLESLNIQREKEELEQREAELQKVRKAEEERLRQEAKEREKERIMQEHEQIKKKTVRERLEQIKKTELGAKAFKDIDIEDLEELDPDFIMAKQVEQLEKEKKELQERLKNQEKKIDYFERAKCLEEIPLIKKAYEEQRIKDMELWELQEEERICNMKMEREKALEHKQRMSRMMEDKENFLSKIKAARSFIYEEKLKQFQERLVEERKKRLEERKKQRKEDRRKAFYLQKEEEAQRIHEEQLKKEREERERLEQEQREEEEREYQERLNKLEEQERKQRARQLEIEERERRKEEERKAPEEKPSKVTRKNPVSNVDWRQEGREGREDNDREDREMPFRRGGESSRRGGSDDRGLRRGFDDERGPRRGGDDDRGPRRGFDDDRGPRRGFDDDRGYRRADDDRGPRRGMDDDHGPRRGFDDDRGPRRGMDEPRGPRRGADDDWGPRRGGDDERGGRRGMDDSGPRRGDDPRPWKPLERPGASSCGISFSFLTEGGWREREKAREESWGPPRDTGHDDGEREGDDRHEGDRFRDRRGSWRRGGEERKDEREAPPRPRDRDRDGGEKSTWRSDKDKEIQRRTKNETDDDGWTTVRR</sequence>
<dbReference type="InterPro" id="IPR000717">
    <property type="entry name" value="PCI_dom"/>
</dbReference>
<dbReference type="GO" id="GO:0003729">
    <property type="term" value="F:mRNA binding"/>
    <property type="evidence" value="ECO:0007669"/>
    <property type="project" value="TreeGrafter"/>
</dbReference>
<evidence type="ECO:0000313" key="12">
    <source>
        <dbReference type="Proteomes" id="UP000694701"/>
    </source>
</evidence>
<dbReference type="Gene3D" id="4.10.860.10">
    <property type="entry name" value="UVR domain"/>
    <property type="match status" value="1"/>
</dbReference>
<dbReference type="PROSITE" id="PS50250">
    <property type="entry name" value="PCI"/>
    <property type="match status" value="1"/>
</dbReference>
<dbReference type="GO" id="GO:0071540">
    <property type="term" value="C:eukaryotic translation initiation factor 3 complex, eIF3e"/>
    <property type="evidence" value="ECO:0007669"/>
    <property type="project" value="TreeGrafter"/>
</dbReference>
<keyword evidence="4" id="KW-0677">Repeat</keyword>
<organism evidence="11 12">
    <name type="scientific">Cyprinus carpio</name>
    <name type="common">Common carp</name>
    <dbReference type="NCBI Taxonomy" id="7962"/>
    <lineage>
        <taxon>Eukaryota</taxon>
        <taxon>Metazoa</taxon>
        <taxon>Chordata</taxon>
        <taxon>Craniata</taxon>
        <taxon>Vertebrata</taxon>
        <taxon>Euteleostomi</taxon>
        <taxon>Actinopterygii</taxon>
        <taxon>Neopterygii</taxon>
        <taxon>Teleostei</taxon>
        <taxon>Ostariophysi</taxon>
        <taxon>Cypriniformes</taxon>
        <taxon>Cyprinidae</taxon>
        <taxon>Cyprininae</taxon>
        <taxon>Cyprinus</taxon>
    </lineage>
</organism>
<comment type="similarity">
    <text evidence="8">Belongs to the eIF-3 subunit A family.</text>
</comment>
<evidence type="ECO:0000313" key="11">
    <source>
        <dbReference type="Ensembl" id="ENSCCRP00020088161.1"/>
    </source>
</evidence>
<accession>A0A8C2PWF7</accession>
<dbReference type="Proteomes" id="UP000694701">
    <property type="component" value="Unplaced"/>
</dbReference>
<proteinExistence type="inferred from homology"/>
<evidence type="ECO:0000256" key="2">
    <source>
        <dbReference type="ARBA" id="ARBA00022490"/>
    </source>
</evidence>
<dbReference type="GO" id="GO:0001732">
    <property type="term" value="P:formation of cytoplasmic translation initiation complex"/>
    <property type="evidence" value="ECO:0007669"/>
    <property type="project" value="UniProtKB-UniRule"/>
</dbReference>
<feature type="initiator methionine" description="Removed" evidence="8">
    <location>
        <position position="1"/>
    </location>
</feature>
<dbReference type="Ensembl" id="ENSCCRT00020096405.1">
    <property type="protein sequence ID" value="ENSCCRP00020088161.1"/>
    <property type="gene ID" value="ENSCCRG00020039395.1"/>
</dbReference>
<comment type="subcellular location">
    <subcellularLocation>
        <location evidence="1 8">Cytoplasm</location>
    </subcellularLocation>
</comment>
<evidence type="ECO:0000256" key="1">
    <source>
        <dbReference type="ARBA" id="ARBA00004496"/>
    </source>
</evidence>
<comment type="function">
    <text evidence="8">RNA-binding component of the eukaryotic translation initiation factor 3 (eIF-3) complex, which is involved in protein synthesis of a specialized repertoire of mRNAs and, together with other initiation factors, stimulates binding of mRNA and methionyl-tRNAi to the 40S ribosome. The eIF-3 complex specifically targets and initiates translation of a subset of mRNAs involved in cell proliferation.</text>
</comment>
<keyword evidence="2 8" id="KW-0963">Cytoplasm</keyword>
<dbReference type="GO" id="GO:0043226">
    <property type="term" value="C:organelle"/>
    <property type="evidence" value="ECO:0007669"/>
    <property type="project" value="UniProtKB-ARBA"/>
</dbReference>
<evidence type="ECO:0000256" key="9">
    <source>
        <dbReference type="SAM" id="MobiDB-lite"/>
    </source>
</evidence>
<dbReference type="GO" id="GO:0043614">
    <property type="term" value="C:multi-eIF complex"/>
    <property type="evidence" value="ECO:0007669"/>
    <property type="project" value="TreeGrafter"/>
</dbReference>
<keyword evidence="8" id="KW-0175">Coiled coil</keyword>
<dbReference type="GO" id="GO:0002188">
    <property type="term" value="P:translation reinitiation"/>
    <property type="evidence" value="ECO:0007669"/>
    <property type="project" value="TreeGrafter"/>
</dbReference>
<feature type="compositionally biased region" description="Basic and acidic residues" evidence="9">
    <location>
        <begin position="813"/>
        <end position="839"/>
    </location>
</feature>
<keyword evidence="3 8" id="KW-0396">Initiation factor</keyword>
<dbReference type="InterPro" id="IPR054711">
    <property type="entry name" value="eIF3a_PCI_TPR-like"/>
</dbReference>
<feature type="coiled-coil region" evidence="8">
    <location>
        <begin position="671"/>
        <end position="705"/>
    </location>
</feature>
<dbReference type="Gene3D" id="1.25.40.860">
    <property type="match status" value="2"/>
</dbReference>
<dbReference type="FunFam" id="4.10.860.10:FF:000001">
    <property type="entry name" value="Eukaryotic translation initiation factor 3 subunit A"/>
    <property type="match status" value="1"/>
</dbReference>
<evidence type="ECO:0000256" key="4">
    <source>
        <dbReference type="ARBA" id="ARBA00022737"/>
    </source>
</evidence>
<feature type="region of interest" description="Disordered" evidence="9">
    <location>
        <begin position="813"/>
        <end position="1176"/>
    </location>
</feature>
<dbReference type="PANTHER" id="PTHR14005">
    <property type="entry name" value="EUKARYOTIC TRANSLATION INITIATION FACTOR 3, THETA SUBUNIT"/>
    <property type="match status" value="1"/>
</dbReference>
<dbReference type="SMART" id="SM00088">
    <property type="entry name" value="PINT"/>
    <property type="match status" value="1"/>
</dbReference>
<dbReference type="PANTHER" id="PTHR14005:SF0">
    <property type="entry name" value="EUKARYOTIC TRANSLATION INITIATION FACTOR 3 SUBUNIT A"/>
    <property type="match status" value="1"/>
</dbReference>
<keyword evidence="6 8" id="KW-0648">Protein biosynthesis</keyword>
<dbReference type="InterPro" id="IPR027512">
    <property type="entry name" value="EIF3A"/>
</dbReference>
<keyword evidence="5 8" id="KW-0694">RNA-binding</keyword>
<comment type="subunit">
    <text evidence="8">Component of the eukaryotic translation initiation factor 3 (eIF-3) complex, which is composed of 13 subunits: EIF3A, EIF3B, EIF3C, EIF3D, EIF3E, EIF3F, EIF3G, EIF3H, EIF3I, EIF3J, EIF3K, EIF3L and EIF3M.</text>
</comment>
<evidence type="ECO:0000256" key="3">
    <source>
        <dbReference type="ARBA" id="ARBA00022540"/>
    </source>
</evidence>
<feature type="domain" description="PCI" evidence="10">
    <location>
        <begin position="319"/>
        <end position="502"/>
    </location>
</feature>
<feature type="compositionally biased region" description="Basic and acidic residues" evidence="9">
    <location>
        <begin position="848"/>
        <end position="888"/>
    </location>
</feature>
<evidence type="ECO:0000256" key="8">
    <source>
        <dbReference type="HAMAP-Rule" id="MF_03000"/>
    </source>
</evidence>
<dbReference type="AlphaFoldDB" id="A0A8C2PWF7"/>
<dbReference type="FunFam" id="1.25.40.860:FF:000002">
    <property type="entry name" value="Eukaryotic translation initiation factor 3 subunit A"/>
    <property type="match status" value="1"/>
</dbReference>
<protein>
    <recommendedName>
        <fullName evidence="8">Eukaryotic translation initiation factor 3 subunit A</fullName>
        <shortName evidence="8">eIF3a</shortName>
    </recommendedName>
    <alternativeName>
        <fullName evidence="8">Eukaryotic translation initiation factor 3 subunit 10</fullName>
    </alternativeName>
    <alternativeName>
        <fullName evidence="8">eIF-3-theta</fullName>
    </alternativeName>
</protein>
<feature type="compositionally biased region" description="Basic and acidic residues" evidence="9">
    <location>
        <begin position="901"/>
        <end position="1059"/>
    </location>
</feature>
<dbReference type="GO" id="GO:0071541">
    <property type="term" value="C:eukaryotic translation initiation factor 3 complex, eIF3m"/>
    <property type="evidence" value="ECO:0007669"/>
    <property type="project" value="TreeGrafter"/>
</dbReference>
<dbReference type="FunFam" id="1.25.40.860:FF:000001">
    <property type="entry name" value="Eukaryotic translation initiation factor 3 subunit A"/>
    <property type="match status" value="1"/>
</dbReference>
<name>A0A8C2PWF7_CYPCA</name>
<feature type="coiled-coil region" evidence="8">
    <location>
        <begin position="562"/>
        <end position="638"/>
    </location>
</feature>